<evidence type="ECO:0000256" key="8">
    <source>
        <dbReference type="ARBA" id="ARBA00022840"/>
    </source>
</evidence>
<comment type="pathway">
    <text evidence="2 11">Pyrimidine metabolism; CTP biosynthesis via de novo pathway; UDP from UMP (UMPK route): step 1/1.</text>
</comment>
<dbReference type="CDD" id="cd04254">
    <property type="entry name" value="AAK_UMPK-PyrH-Ec"/>
    <property type="match status" value="1"/>
</dbReference>
<accession>A0A1Y4DNB5</accession>
<dbReference type="InterPro" id="IPR011817">
    <property type="entry name" value="Uridylate_kinase"/>
</dbReference>
<dbReference type="PANTHER" id="PTHR42833:SF4">
    <property type="entry name" value="URIDYLATE KINASE PUMPKIN, CHLOROPLASTIC"/>
    <property type="match status" value="1"/>
</dbReference>
<dbReference type="InterPro" id="IPR015963">
    <property type="entry name" value="Uridylate_kinase_bac"/>
</dbReference>
<dbReference type="FunFam" id="3.40.1160.10:FF:000001">
    <property type="entry name" value="Uridylate kinase"/>
    <property type="match status" value="1"/>
</dbReference>
<feature type="binding site" evidence="11">
    <location>
        <position position="67"/>
    </location>
    <ligand>
        <name>ATP</name>
        <dbReference type="ChEBI" id="CHEBI:30616"/>
    </ligand>
</feature>
<organism evidence="13 14">
    <name type="scientific">Candidatus Avelusimicrobium gallicola</name>
    <dbReference type="NCBI Taxonomy" id="2562704"/>
    <lineage>
        <taxon>Bacteria</taxon>
        <taxon>Pseudomonadati</taxon>
        <taxon>Elusimicrobiota</taxon>
        <taxon>Elusimicrobia</taxon>
        <taxon>Elusimicrobiales</taxon>
        <taxon>Elusimicrobiaceae</taxon>
        <taxon>Candidatus Avelusimicrobium</taxon>
    </lineage>
</organism>
<dbReference type="GO" id="GO:0006225">
    <property type="term" value="P:UDP biosynthetic process"/>
    <property type="evidence" value="ECO:0007669"/>
    <property type="project" value="TreeGrafter"/>
</dbReference>
<dbReference type="EMBL" id="NFJD01000002">
    <property type="protein sequence ID" value="OUO56891.1"/>
    <property type="molecule type" value="Genomic_DNA"/>
</dbReference>
<dbReference type="InterPro" id="IPR001048">
    <property type="entry name" value="Asp/Glu/Uridylate_kinase"/>
</dbReference>
<comment type="caution">
    <text evidence="13">The sequence shown here is derived from an EMBL/GenBank/DDBJ whole genome shotgun (WGS) entry which is preliminary data.</text>
</comment>
<evidence type="ECO:0000259" key="12">
    <source>
        <dbReference type="Pfam" id="PF00696"/>
    </source>
</evidence>
<proteinExistence type="inferred from homology"/>
<evidence type="ECO:0000313" key="13">
    <source>
        <dbReference type="EMBL" id="OUO56891.1"/>
    </source>
</evidence>
<feature type="binding site" evidence="11">
    <location>
        <begin position="19"/>
        <end position="22"/>
    </location>
    <ligand>
        <name>ATP</name>
        <dbReference type="ChEBI" id="CHEBI:30616"/>
    </ligand>
</feature>
<keyword evidence="8 11" id="KW-0067">ATP-binding</keyword>
<protein>
    <recommendedName>
        <fullName evidence="11">Uridylate kinase</fullName>
        <shortName evidence="11">UK</shortName>
        <ecNumber evidence="11">2.7.4.22</ecNumber>
    </recommendedName>
    <alternativeName>
        <fullName evidence="11">Uridine monophosphate kinase</fullName>
        <shortName evidence="11">UMP kinase</shortName>
        <shortName evidence="11">UMPK</shortName>
    </alternativeName>
</protein>
<feature type="binding site" evidence="11">
    <location>
        <position position="176"/>
    </location>
    <ligand>
        <name>ATP</name>
        <dbReference type="ChEBI" id="CHEBI:30616"/>
    </ligand>
</feature>
<evidence type="ECO:0000256" key="2">
    <source>
        <dbReference type="ARBA" id="ARBA00004791"/>
    </source>
</evidence>
<keyword evidence="7 11" id="KW-0418">Kinase</keyword>
<dbReference type="GO" id="GO:0005737">
    <property type="term" value="C:cytoplasm"/>
    <property type="evidence" value="ECO:0007669"/>
    <property type="project" value="UniProtKB-SubCell"/>
</dbReference>
<keyword evidence="9 11" id="KW-0665">Pyrimidine biosynthesis</keyword>
<evidence type="ECO:0000256" key="1">
    <source>
        <dbReference type="ARBA" id="ARBA00004496"/>
    </source>
</evidence>
<evidence type="ECO:0000256" key="3">
    <source>
        <dbReference type="ARBA" id="ARBA00007614"/>
    </source>
</evidence>
<evidence type="ECO:0000256" key="9">
    <source>
        <dbReference type="ARBA" id="ARBA00022975"/>
    </source>
</evidence>
<dbReference type="Gene3D" id="3.40.1160.10">
    <property type="entry name" value="Acetylglutamate kinase-like"/>
    <property type="match status" value="1"/>
</dbReference>
<feature type="binding site" evidence="11">
    <location>
        <position position="179"/>
    </location>
    <ligand>
        <name>ATP</name>
        <dbReference type="ChEBI" id="CHEBI:30616"/>
    </ligand>
</feature>
<dbReference type="AlphaFoldDB" id="A0A1Y4DNB5"/>
<comment type="activity regulation">
    <text evidence="11">Inhibited by UTP.</text>
</comment>
<dbReference type="OrthoDB" id="9807458at2"/>
<keyword evidence="5 11" id="KW-0808">Transferase</keyword>
<evidence type="ECO:0000256" key="11">
    <source>
        <dbReference type="HAMAP-Rule" id="MF_01220"/>
    </source>
</evidence>
<keyword evidence="4 11" id="KW-0963">Cytoplasm</keyword>
<comment type="subunit">
    <text evidence="11">Homohexamer.</text>
</comment>
<name>A0A1Y4DNB5_9BACT</name>
<comment type="function">
    <text evidence="11">Catalyzes the reversible phosphorylation of UMP to UDP.</text>
</comment>
<feature type="binding site" evidence="11">
    <location>
        <position position="82"/>
    </location>
    <ligand>
        <name>UMP</name>
        <dbReference type="ChEBI" id="CHEBI:57865"/>
    </ligand>
</feature>
<dbReference type="PIRSF" id="PIRSF005650">
    <property type="entry name" value="Uridylate_kin"/>
    <property type="match status" value="1"/>
</dbReference>
<feature type="binding site" evidence="11">
    <location>
        <position position="171"/>
    </location>
    <ligand>
        <name>ATP</name>
        <dbReference type="ChEBI" id="CHEBI:30616"/>
    </ligand>
</feature>
<comment type="subcellular location">
    <subcellularLocation>
        <location evidence="1 11">Cytoplasm</location>
    </subcellularLocation>
</comment>
<dbReference type="EC" id="2.7.4.22" evidence="11"/>
<comment type="caution">
    <text evidence="11">Lacks conserved residue(s) required for the propagation of feature annotation.</text>
</comment>
<comment type="catalytic activity">
    <reaction evidence="10 11">
        <text>UMP + ATP = UDP + ADP</text>
        <dbReference type="Rhea" id="RHEA:24400"/>
        <dbReference type="ChEBI" id="CHEBI:30616"/>
        <dbReference type="ChEBI" id="CHEBI:57865"/>
        <dbReference type="ChEBI" id="CHEBI:58223"/>
        <dbReference type="ChEBI" id="CHEBI:456216"/>
        <dbReference type="EC" id="2.7.4.22"/>
    </reaction>
</comment>
<sequence>METCCPSKNCQPKKRVLLKLSGEALINEGHRGINPQALKEIAEEIADAYRCGNCELTIVLGGGNIWRGVRDGGGVIDRVNSDNMGMLATVINALALQSALEEAGVPTRVLTSINIYQLAEPFVRRKALRHLEKGRIVIFAGGTGNPFFTTDSAAALRASEINADVLLKATQVDGVYDSDPKKNPNAKLIHKITYKEAIARQLQFMDTAALALCLENKVPVQVFNLHTKGNIKKALCGEDVGTIIY</sequence>
<feature type="binding site" evidence="11">
    <location>
        <position position="63"/>
    </location>
    <ligand>
        <name>ATP</name>
        <dbReference type="ChEBI" id="CHEBI:30616"/>
    </ligand>
</feature>
<gene>
    <name evidence="11" type="primary">pyrH</name>
    <name evidence="13" type="ORF">B5F75_03340</name>
</gene>
<keyword evidence="6 11" id="KW-0547">Nucleotide-binding</keyword>
<keyword evidence="14" id="KW-1185">Reference proteome</keyword>
<evidence type="ECO:0000256" key="6">
    <source>
        <dbReference type="ARBA" id="ARBA00022741"/>
    </source>
</evidence>
<evidence type="ECO:0000256" key="5">
    <source>
        <dbReference type="ARBA" id="ARBA00022679"/>
    </source>
</evidence>
<dbReference type="RefSeq" id="WP_087287928.1">
    <property type="nucleotide sequence ID" value="NZ_NFJD01000002.1"/>
</dbReference>
<comment type="similarity">
    <text evidence="3 11">Belongs to the UMP kinase family.</text>
</comment>
<feature type="domain" description="Aspartate/glutamate/uridylate kinase" evidence="12">
    <location>
        <begin position="14"/>
        <end position="224"/>
    </location>
</feature>
<evidence type="ECO:0000313" key="14">
    <source>
        <dbReference type="Proteomes" id="UP000196368"/>
    </source>
</evidence>
<evidence type="ECO:0000256" key="7">
    <source>
        <dbReference type="ARBA" id="ARBA00022777"/>
    </source>
</evidence>
<evidence type="ECO:0000256" key="4">
    <source>
        <dbReference type="ARBA" id="ARBA00022490"/>
    </source>
</evidence>
<dbReference type="NCBIfam" id="TIGR02075">
    <property type="entry name" value="pyrH_bact"/>
    <property type="match status" value="1"/>
</dbReference>
<feature type="binding site" evidence="11">
    <location>
        <position position="62"/>
    </location>
    <ligand>
        <name>UMP</name>
        <dbReference type="ChEBI" id="CHEBI:57865"/>
    </ligand>
</feature>
<feature type="binding site" evidence="11">
    <location>
        <begin position="143"/>
        <end position="150"/>
    </location>
    <ligand>
        <name>UMP</name>
        <dbReference type="ChEBI" id="CHEBI:57865"/>
    </ligand>
</feature>
<dbReference type="PANTHER" id="PTHR42833">
    <property type="entry name" value="URIDYLATE KINASE"/>
    <property type="match status" value="1"/>
</dbReference>
<reference evidence="14" key="1">
    <citation type="submission" date="2017-04" db="EMBL/GenBank/DDBJ databases">
        <title>Function of individual gut microbiota members based on whole genome sequencing of pure cultures obtained from chicken caecum.</title>
        <authorList>
            <person name="Medvecky M."/>
            <person name="Cejkova D."/>
            <person name="Polansky O."/>
            <person name="Karasova D."/>
            <person name="Kubasova T."/>
            <person name="Cizek A."/>
            <person name="Rychlik I."/>
        </authorList>
    </citation>
    <scope>NUCLEOTIDE SEQUENCE [LARGE SCALE GENOMIC DNA]</scope>
    <source>
        <strain evidence="14">An273</strain>
    </source>
</reference>
<dbReference type="UniPathway" id="UPA00159">
    <property type="reaction ID" value="UER00275"/>
</dbReference>
<dbReference type="Pfam" id="PF00696">
    <property type="entry name" value="AA_kinase"/>
    <property type="match status" value="1"/>
</dbReference>
<dbReference type="Proteomes" id="UP000196368">
    <property type="component" value="Unassembled WGS sequence"/>
</dbReference>
<dbReference type="GO" id="GO:0033862">
    <property type="term" value="F:UMP kinase activity"/>
    <property type="evidence" value="ECO:0007669"/>
    <property type="project" value="UniProtKB-EC"/>
</dbReference>
<dbReference type="GO" id="GO:0005524">
    <property type="term" value="F:ATP binding"/>
    <property type="evidence" value="ECO:0007669"/>
    <property type="project" value="UniProtKB-KW"/>
</dbReference>
<dbReference type="InterPro" id="IPR036393">
    <property type="entry name" value="AceGlu_kinase-like_sf"/>
</dbReference>
<dbReference type="SUPFAM" id="SSF53633">
    <property type="entry name" value="Carbamate kinase-like"/>
    <property type="match status" value="1"/>
</dbReference>
<dbReference type="HAMAP" id="MF_01220_B">
    <property type="entry name" value="PyrH_B"/>
    <property type="match status" value="1"/>
</dbReference>
<dbReference type="GO" id="GO:0044210">
    <property type="term" value="P:'de novo' CTP biosynthetic process"/>
    <property type="evidence" value="ECO:0007669"/>
    <property type="project" value="UniProtKB-UniRule"/>
</dbReference>
<feature type="binding site" evidence="11">
    <location>
        <position position="170"/>
    </location>
    <ligand>
        <name>ATP</name>
        <dbReference type="ChEBI" id="CHEBI:30616"/>
    </ligand>
</feature>
<evidence type="ECO:0000256" key="10">
    <source>
        <dbReference type="ARBA" id="ARBA00047767"/>
    </source>
</evidence>